<evidence type="ECO:0000313" key="1">
    <source>
        <dbReference type="EMBL" id="GIY04396.1"/>
    </source>
</evidence>
<dbReference type="EMBL" id="BPLQ01003925">
    <property type="protein sequence ID" value="GIY04396.1"/>
    <property type="molecule type" value="Genomic_DNA"/>
</dbReference>
<accession>A0AAV4Q5K7</accession>
<dbReference type="AlphaFoldDB" id="A0AAV4Q5K7"/>
<reference evidence="1 2" key="1">
    <citation type="submission" date="2021-06" db="EMBL/GenBank/DDBJ databases">
        <title>Caerostris darwini draft genome.</title>
        <authorList>
            <person name="Kono N."/>
            <person name="Arakawa K."/>
        </authorList>
    </citation>
    <scope>NUCLEOTIDE SEQUENCE [LARGE SCALE GENOMIC DNA]</scope>
</reference>
<sequence length="109" mass="12655">MNSETIAQKTFTAVVHFLKSMLDESTSRQFQMGLESTFPTWPGLWDILEKFLRQHSLKNMQDSILSFAEMLPDYTSFAEGLKQSLSLHEEFWNQVYQNLCLAKSRLPSC</sequence>
<name>A0AAV4Q5K7_9ARAC</name>
<gene>
    <name evidence="1" type="primary">AVEN_261816_1</name>
    <name evidence="1" type="ORF">CDAR_54271</name>
</gene>
<keyword evidence="2" id="KW-1185">Reference proteome</keyword>
<comment type="caution">
    <text evidence="1">The sequence shown here is derived from an EMBL/GenBank/DDBJ whole genome shotgun (WGS) entry which is preliminary data.</text>
</comment>
<proteinExistence type="predicted"/>
<dbReference type="Proteomes" id="UP001054837">
    <property type="component" value="Unassembled WGS sequence"/>
</dbReference>
<evidence type="ECO:0000313" key="2">
    <source>
        <dbReference type="Proteomes" id="UP001054837"/>
    </source>
</evidence>
<organism evidence="1 2">
    <name type="scientific">Caerostris darwini</name>
    <dbReference type="NCBI Taxonomy" id="1538125"/>
    <lineage>
        <taxon>Eukaryota</taxon>
        <taxon>Metazoa</taxon>
        <taxon>Ecdysozoa</taxon>
        <taxon>Arthropoda</taxon>
        <taxon>Chelicerata</taxon>
        <taxon>Arachnida</taxon>
        <taxon>Araneae</taxon>
        <taxon>Araneomorphae</taxon>
        <taxon>Entelegynae</taxon>
        <taxon>Araneoidea</taxon>
        <taxon>Araneidae</taxon>
        <taxon>Caerostris</taxon>
    </lineage>
</organism>
<protein>
    <submittedName>
        <fullName evidence="1">Uncharacterized protein</fullName>
    </submittedName>
</protein>